<dbReference type="GO" id="GO:0008483">
    <property type="term" value="F:transaminase activity"/>
    <property type="evidence" value="ECO:0007669"/>
    <property type="project" value="UniProtKB-KW"/>
</dbReference>
<dbReference type="PIRSF" id="PIRSF000390">
    <property type="entry name" value="PLP_StrS"/>
    <property type="match status" value="1"/>
</dbReference>
<reference evidence="7 8" key="1">
    <citation type="submission" date="2024-06" db="EMBL/GenBank/DDBJ databases">
        <title>The Natural Products Discovery Center: Release of the First 8490 Sequenced Strains for Exploring Actinobacteria Biosynthetic Diversity.</title>
        <authorList>
            <person name="Kalkreuter E."/>
            <person name="Kautsar S.A."/>
            <person name="Yang D."/>
            <person name="Bader C.D."/>
            <person name="Teijaro C.N."/>
            <person name="Fluegel L."/>
            <person name="Davis C.M."/>
            <person name="Simpson J.R."/>
            <person name="Lauterbach L."/>
            <person name="Steele A.D."/>
            <person name="Gui C."/>
            <person name="Meng S."/>
            <person name="Li G."/>
            <person name="Viehrig K."/>
            <person name="Ye F."/>
            <person name="Su P."/>
            <person name="Kiefer A.F."/>
            <person name="Nichols A."/>
            <person name="Cepeda A.J."/>
            <person name="Yan W."/>
            <person name="Fan B."/>
            <person name="Jiang Y."/>
            <person name="Adhikari A."/>
            <person name="Zheng C.-J."/>
            <person name="Schuster L."/>
            <person name="Cowan T.M."/>
            <person name="Smanski M.J."/>
            <person name="Chevrette M.G."/>
            <person name="De Carvalho L.P.S."/>
            <person name="Shen B."/>
        </authorList>
    </citation>
    <scope>NUCLEOTIDE SEQUENCE [LARGE SCALE GENOMIC DNA]</scope>
    <source>
        <strain evidence="7 8">NPDC048117</strain>
    </source>
</reference>
<comment type="caution">
    <text evidence="7">The sequence shown here is derived from an EMBL/GenBank/DDBJ whole genome shotgun (WGS) entry which is preliminary data.</text>
</comment>
<evidence type="ECO:0000256" key="4">
    <source>
        <dbReference type="ARBA" id="ARBA00022898"/>
    </source>
</evidence>
<dbReference type="PANTHER" id="PTHR30244">
    <property type="entry name" value="TRANSAMINASE"/>
    <property type="match status" value="1"/>
</dbReference>
<keyword evidence="3" id="KW-0808">Transferase</keyword>
<keyword evidence="8" id="KW-1185">Reference proteome</keyword>
<dbReference type="InterPro" id="IPR015424">
    <property type="entry name" value="PyrdxlP-dep_Trfase"/>
</dbReference>
<dbReference type="Gene3D" id="3.40.640.10">
    <property type="entry name" value="Type I PLP-dependent aspartate aminotransferase-like (Major domain)"/>
    <property type="match status" value="1"/>
</dbReference>
<dbReference type="SUPFAM" id="SSF53383">
    <property type="entry name" value="PLP-dependent transferases"/>
    <property type="match status" value="1"/>
</dbReference>
<dbReference type="InterPro" id="IPR015422">
    <property type="entry name" value="PyrdxlP-dep_Trfase_small"/>
</dbReference>
<evidence type="ECO:0000256" key="5">
    <source>
        <dbReference type="ARBA" id="ARBA00038398"/>
    </source>
</evidence>
<organism evidence="7 8">
    <name type="scientific">Streptomyces chilikensis</name>
    <dbReference type="NCBI Taxonomy" id="1194079"/>
    <lineage>
        <taxon>Bacteria</taxon>
        <taxon>Bacillati</taxon>
        <taxon>Actinomycetota</taxon>
        <taxon>Actinomycetes</taxon>
        <taxon>Kitasatosporales</taxon>
        <taxon>Streptomycetaceae</taxon>
        <taxon>Streptomyces</taxon>
    </lineage>
</organism>
<dbReference type="RefSeq" id="WP_359268340.1">
    <property type="nucleotide sequence ID" value="NZ_JBEZNA010000004.1"/>
</dbReference>
<evidence type="ECO:0000256" key="2">
    <source>
        <dbReference type="ARBA" id="ARBA00022576"/>
    </source>
</evidence>
<evidence type="ECO:0000313" key="7">
    <source>
        <dbReference type="EMBL" id="MEU9576250.1"/>
    </source>
</evidence>
<dbReference type="InterPro" id="IPR000653">
    <property type="entry name" value="DegT/StrS_aminotransferase"/>
</dbReference>
<evidence type="ECO:0000256" key="3">
    <source>
        <dbReference type="ARBA" id="ARBA00022679"/>
    </source>
</evidence>
<dbReference type="EMBL" id="JBEZNA010000004">
    <property type="protein sequence ID" value="MEU9576250.1"/>
    <property type="molecule type" value="Genomic_DNA"/>
</dbReference>
<protein>
    <submittedName>
        <fullName evidence="7">DegT/DnrJ/EryC1/StrS family aminotransferase</fullName>
    </submittedName>
</protein>
<comment type="similarity">
    <text evidence="5">Belongs to the DegT/DnrJ/EryC1 family. L-glutamine:2-deoxy-scyllo-inosose/scyllo-inosose aminotransferase subfamily.</text>
</comment>
<sequence>MPLTDLRWPPAPSTDQVHAVESAMFSRTWTEDEWTQAVEHRMTDITGAGFCVAFNSCTSALHAALIAHGAVPGRTHLHTPAFGFAGTLTGAAHMGLPLRWHDVDLTDGNPSVAEIPEITLALVPDLHGVPHGWDREDVITDACQALGTLIRGAHVGDVGTACWSFSAAKLVSAPDGGAVTTNDPEIASRLRQLRDYGVEPGEARANARVTLLGHNWRPSALSMAMVARQLQPDVFALRAARARAVGDLLVDALRTAGLWTQYVPAGVRPAWHKIRTGDPDLNPERSAELRAVLHDMGVPTHLWGTTPLSRHPVFRRLSRPPVIEEGNAHTLAAATFCLGTEKCPPWTWTDEEVGQVIHSIDSL</sequence>
<name>A0ABV3EJ91_9ACTN</name>
<gene>
    <name evidence="7" type="ORF">AB0D95_03000</name>
</gene>
<comment type="cofactor">
    <cofactor evidence="1">
        <name>pyridoxal 5'-phosphate</name>
        <dbReference type="ChEBI" id="CHEBI:597326"/>
    </cofactor>
</comment>
<dbReference type="InterPro" id="IPR015421">
    <property type="entry name" value="PyrdxlP-dep_Trfase_major"/>
</dbReference>
<accession>A0ABV3EJ91</accession>
<dbReference type="PANTHER" id="PTHR30244:SF34">
    <property type="entry name" value="DTDP-4-AMINO-4,6-DIDEOXYGALACTOSE TRANSAMINASE"/>
    <property type="match status" value="1"/>
</dbReference>
<keyword evidence="4 6" id="KW-0663">Pyridoxal phosphate</keyword>
<keyword evidence="2 7" id="KW-0032">Aminotransferase</keyword>
<proteinExistence type="inferred from homology"/>
<evidence type="ECO:0000256" key="1">
    <source>
        <dbReference type="ARBA" id="ARBA00001933"/>
    </source>
</evidence>
<evidence type="ECO:0000256" key="6">
    <source>
        <dbReference type="RuleBase" id="RU004508"/>
    </source>
</evidence>
<dbReference type="Proteomes" id="UP001551584">
    <property type="component" value="Unassembled WGS sequence"/>
</dbReference>
<dbReference type="Gene3D" id="3.90.1150.10">
    <property type="entry name" value="Aspartate Aminotransferase, domain 1"/>
    <property type="match status" value="1"/>
</dbReference>
<dbReference type="Pfam" id="PF01041">
    <property type="entry name" value="DegT_DnrJ_EryC1"/>
    <property type="match status" value="2"/>
</dbReference>
<evidence type="ECO:0000313" key="8">
    <source>
        <dbReference type="Proteomes" id="UP001551584"/>
    </source>
</evidence>